<proteinExistence type="predicted"/>
<sequence length="189" mass="22289">IILGEIDDTFSFYRLDTKCFGLQNNGILINKIFLKEENISIDCINGGVLTTFHLIPDFFYYVKKPFLVRFEDIYVNEQDAKNKLYLIQKSKADCFDNYTVDVQRLNIIRYAIENHILDNYLEYYVPNGIPVYQNTKEHLFNTLANCNKISNKFNNKNKKLFNVNANDFFKGNQDIKKIISFRVGRPRKI</sequence>
<dbReference type="RefSeq" id="WP_165754860.1">
    <property type="nucleotide sequence ID" value="NZ_NASK01000008.1"/>
</dbReference>
<evidence type="ECO:0000313" key="2">
    <source>
        <dbReference type="Proteomes" id="UP000194968"/>
    </source>
</evidence>
<evidence type="ECO:0000313" key="1">
    <source>
        <dbReference type="EMBL" id="OTQ54661.1"/>
    </source>
</evidence>
<dbReference type="AlphaFoldDB" id="A0A242NXJ9"/>
<name>A0A242NXJ9_9GAMM</name>
<comment type="caution">
    <text evidence="1">The sequence shown here is derived from an EMBL/GenBank/DDBJ whole genome shotgun (WGS) entry which is preliminary data.</text>
</comment>
<dbReference type="EMBL" id="NASK01000008">
    <property type="protein sequence ID" value="OTQ54661.1"/>
    <property type="molecule type" value="Genomic_DNA"/>
</dbReference>
<accession>A0A242NXJ9</accession>
<feature type="non-terminal residue" evidence="1">
    <location>
        <position position="1"/>
    </location>
</feature>
<organism evidence="1 2">
    <name type="scientific">Gilliamella apis</name>
    <dbReference type="NCBI Taxonomy" id="1970738"/>
    <lineage>
        <taxon>Bacteria</taxon>
        <taxon>Pseudomonadati</taxon>
        <taxon>Pseudomonadota</taxon>
        <taxon>Gammaproteobacteria</taxon>
        <taxon>Orbales</taxon>
        <taxon>Orbaceae</taxon>
        <taxon>Gilliamella</taxon>
    </lineage>
</organism>
<gene>
    <name evidence="1" type="ORF">B6D06_00045</name>
</gene>
<dbReference type="Proteomes" id="UP000194968">
    <property type="component" value="Unassembled WGS sequence"/>
</dbReference>
<reference evidence="1 2" key="1">
    <citation type="submission" date="2017-03" db="EMBL/GenBank/DDBJ databases">
        <title>Comparative genomics of honeybee gut symbionts reveal geographically distinct and subgroup specific antibiotic resistance.</title>
        <authorList>
            <person name="Ludvigsen J."/>
            <person name="Porcellato D."/>
            <person name="Labee-Lund T.M."/>
            <person name="Amdam G.V."/>
            <person name="Rudi K."/>
        </authorList>
    </citation>
    <scope>NUCLEOTIDE SEQUENCE [LARGE SCALE GENOMIC DNA]</scope>
    <source>
        <strain evidence="1 2">A-4-12</strain>
    </source>
</reference>
<protein>
    <submittedName>
        <fullName evidence="1">Uncharacterized protein</fullName>
    </submittedName>
</protein>